<feature type="signal peptide" evidence="1">
    <location>
        <begin position="1"/>
        <end position="18"/>
    </location>
</feature>
<feature type="domain" description="SGNH hydrolase-type esterase" evidence="2">
    <location>
        <begin position="228"/>
        <end position="424"/>
    </location>
</feature>
<keyword evidence="1" id="KW-0732">Signal</keyword>
<evidence type="ECO:0000313" key="3">
    <source>
        <dbReference type="EMBL" id="QDS75518.1"/>
    </source>
</evidence>
<dbReference type="Proteomes" id="UP000316270">
    <property type="component" value="Chromosome 13"/>
</dbReference>
<dbReference type="AlphaFoldDB" id="A0A517LIP7"/>
<dbReference type="InterPro" id="IPR036514">
    <property type="entry name" value="SGNH_hydro_sf"/>
</dbReference>
<keyword evidence="4" id="KW-1185">Reference proteome</keyword>
<accession>A0A517LIP7</accession>
<dbReference type="CDD" id="cd01830">
    <property type="entry name" value="XynE_like"/>
    <property type="match status" value="1"/>
</dbReference>
<dbReference type="STRING" id="50376.A0A517LIP7"/>
<feature type="chain" id="PRO_5021912305" description="SGNH hydrolase-type esterase domain-containing protein" evidence="1">
    <location>
        <begin position="19"/>
        <end position="446"/>
    </location>
</feature>
<name>A0A517LIP7_9PEZI</name>
<dbReference type="InterPro" id="IPR013830">
    <property type="entry name" value="SGNH_hydro"/>
</dbReference>
<evidence type="ECO:0000313" key="4">
    <source>
        <dbReference type="Proteomes" id="UP000316270"/>
    </source>
</evidence>
<organism evidence="3 4">
    <name type="scientific">Venturia effusa</name>
    <dbReference type="NCBI Taxonomy" id="50376"/>
    <lineage>
        <taxon>Eukaryota</taxon>
        <taxon>Fungi</taxon>
        <taxon>Dikarya</taxon>
        <taxon>Ascomycota</taxon>
        <taxon>Pezizomycotina</taxon>
        <taxon>Dothideomycetes</taxon>
        <taxon>Pleosporomycetidae</taxon>
        <taxon>Venturiales</taxon>
        <taxon>Venturiaceae</taxon>
        <taxon>Venturia</taxon>
    </lineage>
</organism>
<dbReference type="Pfam" id="PF13472">
    <property type="entry name" value="Lipase_GDSL_2"/>
    <property type="match status" value="1"/>
</dbReference>
<dbReference type="EMBL" id="CP042197">
    <property type="protein sequence ID" value="QDS75518.1"/>
    <property type="molecule type" value="Genomic_DNA"/>
</dbReference>
<protein>
    <recommendedName>
        <fullName evidence="2">SGNH hydrolase-type esterase domain-containing protein</fullName>
    </recommendedName>
</protein>
<sequence>MSFVWITLLAIFAVRGNAFAVVGQNQVTPAQPDPSNGHWIDTWASMPQLVEPANLPPSPFNQKYAMFVNSTIRQTLKVSVGASQIRLRISNAFGKTPLPIAAVTVAFPVNGNAGIHEIQPDTLRTVTFSGSGSFLIPNGSLAVSDPLDFKIKAESVVTVTIYLKDGQRKDLITGHPGSRTTSWFQFGDAAHAASFSIFDPFAQSTDHWYFLSSIEAWVPPSYGSFVIIGDSITDGRGSDTNKNNRWPDLLLSRLQQLPFTSSISIANLAAGGNRILADGLGPSVLSRLDRDLAAHPGVKYAMVFEGVNDIGRAPSKVLAQQAIYTSLIQAYKQIVDRIHTLGLPAFAGTITPFSAPAENATQQPYSTPEREKTRMKVNKWLRESGVFDFVVDFDAMVRDPDSPSRLKEEFSSGDFLHPNVKGYQQMADEFPVEIFERFRFGVNGPV</sequence>
<proteinExistence type="predicted"/>
<dbReference type="Gene3D" id="3.40.50.1110">
    <property type="entry name" value="SGNH hydrolase"/>
    <property type="match status" value="1"/>
</dbReference>
<evidence type="ECO:0000256" key="1">
    <source>
        <dbReference type="SAM" id="SignalP"/>
    </source>
</evidence>
<dbReference type="PANTHER" id="PTHR43784">
    <property type="entry name" value="GDSL-LIKE LIPASE/ACYLHYDROLASE, PUTATIVE (AFU_ORTHOLOGUE AFUA_2G00820)-RELATED"/>
    <property type="match status" value="1"/>
</dbReference>
<dbReference type="InterPro" id="IPR053140">
    <property type="entry name" value="GDSL_Rv0518-like"/>
</dbReference>
<gene>
    <name evidence="3" type="ORF">FKW77_005126</name>
</gene>
<dbReference type="OrthoDB" id="10071171at2759"/>
<evidence type="ECO:0000259" key="2">
    <source>
        <dbReference type="Pfam" id="PF13472"/>
    </source>
</evidence>
<dbReference type="SUPFAM" id="SSF52266">
    <property type="entry name" value="SGNH hydrolase"/>
    <property type="match status" value="1"/>
</dbReference>
<dbReference type="PANTHER" id="PTHR43784:SF3">
    <property type="entry name" value="GDSL FAMILY LIPASE"/>
    <property type="match status" value="1"/>
</dbReference>
<reference evidence="3 4" key="1">
    <citation type="submission" date="2019-07" db="EMBL/GenBank/DDBJ databases">
        <title>Finished genome of Venturia effusa.</title>
        <authorList>
            <person name="Young C.A."/>
            <person name="Cox M.P."/>
            <person name="Ganley A.R.D."/>
            <person name="David W.J."/>
        </authorList>
    </citation>
    <scope>NUCLEOTIDE SEQUENCE [LARGE SCALE GENOMIC DNA]</scope>
    <source>
        <strain evidence="4">albino</strain>
    </source>
</reference>